<dbReference type="Proteomes" id="UP000326268">
    <property type="component" value="Unassembled WGS sequence"/>
</dbReference>
<sequence>MRRLLRLALAAVSLAGISIADNFTTTCNGYYLEDDHILHATCTAKNNVANQRQLDLNDCLANLDGQLALVGKGNAFATCIHGCGLCFLEGEKLTCSCRRSDMRSVTFNALDLDVIVMNQDGKLLCNL</sequence>
<dbReference type="InterPro" id="IPR011058">
    <property type="entry name" value="Cyanovirin-N"/>
</dbReference>
<dbReference type="SUPFAM" id="SSF51322">
    <property type="entry name" value="Cyanovirin-N"/>
    <property type="match status" value="1"/>
</dbReference>
<dbReference type="Pfam" id="PF08881">
    <property type="entry name" value="CVNH"/>
    <property type="match status" value="1"/>
</dbReference>
<keyword evidence="4" id="KW-1185">Reference proteome</keyword>
<evidence type="ECO:0000259" key="2">
    <source>
        <dbReference type="SMART" id="SM01111"/>
    </source>
</evidence>
<proteinExistence type="predicted"/>
<evidence type="ECO:0000313" key="3">
    <source>
        <dbReference type="EMBL" id="KAE8363880.1"/>
    </source>
</evidence>
<dbReference type="RefSeq" id="XP_031926961.1">
    <property type="nucleotide sequence ID" value="XM_032072663.1"/>
</dbReference>
<evidence type="ECO:0000256" key="1">
    <source>
        <dbReference type="SAM" id="SignalP"/>
    </source>
</evidence>
<feature type="signal peptide" evidence="1">
    <location>
        <begin position="1"/>
        <end position="20"/>
    </location>
</feature>
<reference evidence="3 4" key="1">
    <citation type="submission" date="2019-04" db="EMBL/GenBank/DDBJ databases">
        <title>Friends and foes A comparative genomics studyof 23 Aspergillus species from section Flavi.</title>
        <authorList>
            <consortium name="DOE Joint Genome Institute"/>
            <person name="Kjaerbolling I."/>
            <person name="Vesth T."/>
            <person name="Frisvad J.C."/>
            <person name="Nybo J.L."/>
            <person name="Theobald S."/>
            <person name="Kildgaard S."/>
            <person name="Isbrandt T."/>
            <person name="Kuo A."/>
            <person name="Sato A."/>
            <person name="Lyhne E.K."/>
            <person name="Kogle M.E."/>
            <person name="Wiebenga A."/>
            <person name="Kun R.S."/>
            <person name="Lubbers R.J."/>
            <person name="Makela M.R."/>
            <person name="Barry K."/>
            <person name="Chovatia M."/>
            <person name="Clum A."/>
            <person name="Daum C."/>
            <person name="Haridas S."/>
            <person name="He G."/>
            <person name="LaButti K."/>
            <person name="Lipzen A."/>
            <person name="Mondo S."/>
            <person name="Riley R."/>
            <person name="Salamov A."/>
            <person name="Simmons B.A."/>
            <person name="Magnuson J.K."/>
            <person name="Henrissat B."/>
            <person name="Mortensen U.H."/>
            <person name="Larsen T.O."/>
            <person name="Devries R.P."/>
            <person name="Grigoriev I.V."/>
            <person name="Machida M."/>
            <person name="Baker S.E."/>
            <person name="Andersen M.R."/>
        </authorList>
    </citation>
    <scope>NUCLEOTIDE SEQUENCE [LARGE SCALE GENOMIC DNA]</scope>
    <source>
        <strain evidence="3 4">CBS 763.97</strain>
    </source>
</reference>
<name>A0A5N7A5S8_9EURO</name>
<dbReference type="EMBL" id="ML737664">
    <property type="protein sequence ID" value="KAE8363880.1"/>
    <property type="molecule type" value="Genomic_DNA"/>
</dbReference>
<dbReference type="GeneID" id="43657109"/>
<organism evidence="3 4">
    <name type="scientific">Aspergillus caelatus</name>
    <dbReference type="NCBI Taxonomy" id="61420"/>
    <lineage>
        <taxon>Eukaryota</taxon>
        <taxon>Fungi</taxon>
        <taxon>Dikarya</taxon>
        <taxon>Ascomycota</taxon>
        <taxon>Pezizomycotina</taxon>
        <taxon>Eurotiomycetes</taxon>
        <taxon>Eurotiomycetidae</taxon>
        <taxon>Eurotiales</taxon>
        <taxon>Aspergillaceae</taxon>
        <taxon>Aspergillus</taxon>
        <taxon>Aspergillus subgen. Circumdati</taxon>
    </lineage>
</organism>
<evidence type="ECO:0000313" key="4">
    <source>
        <dbReference type="Proteomes" id="UP000326268"/>
    </source>
</evidence>
<accession>A0A5N7A5S8</accession>
<dbReference type="SMART" id="SM01111">
    <property type="entry name" value="CVNH"/>
    <property type="match status" value="1"/>
</dbReference>
<protein>
    <recommendedName>
        <fullName evidence="2">Cyanovirin-N domain-containing protein</fullName>
    </recommendedName>
</protein>
<dbReference type="Gene3D" id="2.30.60.10">
    <property type="entry name" value="Cyanovirin-N"/>
    <property type="match status" value="1"/>
</dbReference>
<dbReference type="AlphaFoldDB" id="A0A5N7A5S8"/>
<dbReference type="InterPro" id="IPR036673">
    <property type="entry name" value="Cyanovirin-N_sf"/>
</dbReference>
<dbReference type="OrthoDB" id="2947935at2759"/>
<feature type="domain" description="Cyanovirin-N" evidence="2">
    <location>
        <begin position="22"/>
        <end position="125"/>
    </location>
</feature>
<feature type="chain" id="PRO_5024860695" description="Cyanovirin-N domain-containing protein" evidence="1">
    <location>
        <begin position="21"/>
        <end position="127"/>
    </location>
</feature>
<gene>
    <name evidence="3" type="ORF">BDV27DRAFT_158344</name>
</gene>
<keyword evidence="1" id="KW-0732">Signal</keyword>